<evidence type="ECO:0000313" key="2">
    <source>
        <dbReference type="Proteomes" id="UP000005561"/>
    </source>
</evidence>
<dbReference type="EMBL" id="ACCL02000011">
    <property type="protein sequence ID" value="EET60508.1"/>
    <property type="molecule type" value="Genomic_DNA"/>
</dbReference>
<organism evidence="1 2">
    <name type="scientific">Marvinbryantia formatexigens DSM 14469</name>
    <dbReference type="NCBI Taxonomy" id="478749"/>
    <lineage>
        <taxon>Bacteria</taxon>
        <taxon>Bacillati</taxon>
        <taxon>Bacillota</taxon>
        <taxon>Clostridia</taxon>
        <taxon>Lachnospirales</taxon>
        <taxon>Lachnospiraceae</taxon>
        <taxon>Marvinbryantia</taxon>
    </lineage>
</organism>
<keyword evidence="2" id="KW-1185">Reference proteome</keyword>
<comment type="caution">
    <text evidence="1">The sequence shown here is derived from an EMBL/GenBank/DDBJ whole genome shotgun (WGS) entry which is preliminary data.</text>
</comment>
<proteinExistence type="predicted"/>
<dbReference type="AlphaFoldDB" id="C6LGE4"/>
<evidence type="ECO:0000313" key="1">
    <source>
        <dbReference type="EMBL" id="EET60508.1"/>
    </source>
</evidence>
<gene>
    <name evidence="1" type="ORF">BRYFOR_07704</name>
</gene>
<sequence>MMLFHLRDLVTKSDYFKEYRMNQNATDRWIPHDHSVMQVTDWFVNAYKEMYWQQGRETKTRNPLPFIPFETDPEQMDFGKGVYREIRKQLFGSFYGAWKEDINWGYEVFLGSVKRVLEISEGLKEIQVRYGYLGIEEDLELLLQCRNMLEEDIKDLLELTEVDEWCLPKPRPAEVTPRDILQRFY</sequence>
<dbReference type="Proteomes" id="UP000005561">
    <property type="component" value="Unassembled WGS sequence"/>
</dbReference>
<protein>
    <submittedName>
        <fullName evidence="1">Uncharacterized protein</fullName>
    </submittedName>
</protein>
<reference evidence="1" key="1">
    <citation type="submission" date="2009-07" db="EMBL/GenBank/DDBJ databases">
        <authorList>
            <person name="Weinstock G."/>
            <person name="Sodergren E."/>
            <person name="Clifton S."/>
            <person name="Fulton L."/>
            <person name="Fulton B."/>
            <person name="Courtney L."/>
            <person name="Fronick C."/>
            <person name="Harrison M."/>
            <person name="Strong C."/>
            <person name="Farmer C."/>
            <person name="Delahaunty K."/>
            <person name="Markovic C."/>
            <person name="Hall O."/>
            <person name="Minx P."/>
            <person name="Tomlinson C."/>
            <person name="Mitreva M."/>
            <person name="Nelson J."/>
            <person name="Hou S."/>
            <person name="Wollam A."/>
            <person name="Pepin K.H."/>
            <person name="Johnson M."/>
            <person name="Bhonagiri V."/>
            <person name="Nash W.E."/>
            <person name="Warren W."/>
            <person name="Chinwalla A."/>
            <person name="Mardis E.R."/>
            <person name="Wilson R.K."/>
        </authorList>
    </citation>
    <scope>NUCLEOTIDE SEQUENCE [LARGE SCALE GENOMIC DNA]</scope>
    <source>
        <strain evidence="1">DSM 14469</strain>
    </source>
</reference>
<name>C6LGE4_9FIRM</name>
<accession>C6LGE4</accession>